<feature type="compositionally biased region" description="Low complexity" evidence="1">
    <location>
        <begin position="185"/>
        <end position="197"/>
    </location>
</feature>
<keyword evidence="3" id="KW-1185">Reference proteome</keyword>
<evidence type="ECO:0000313" key="2">
    <source>
        <dbReference type="EMBL" id="KAH7316707.1"/>
    </source>
</evidence>
<name>A0A8K0SQW9_9HYPO</name>
<dbReference type="OrthoDB" id="5007704at2759"/>
<evidence type="ECO:0000313" key="3">
    <source>
        <dbReference type="Proteomes" id="UP000813444"/>
    </source>
</evidence>
<sequence>MSADGQQKSSNMNTYDPTIPHRGETTMTIQDAEFHVRNAYKEALEQLDTLHEMTCRVEDAKGDDLASLRKFRDATTKDILRLQKKINISQQYLRERDGLFHCHAQRLCTTDQHQRLRYWRREKLHQIQAVKLNQGEQKGLEEGKKVQSEINVNLACYGLEALWDEVVRADEMVDTESLESHESQESQCSQSCSGSECSDGRSDGEIVLVKLEETR</sequence>
<dbReference type="EMBL" id="JAGPNK010000008">
    <property type="protein sequence ID" value="KAH7316707.1"/>
    <property type="molecule type" value="Genomic_DNA"/>
</dbReference>
<feature type="region of interest" description="Disordered" evidence="1">
    <location>
        <begin position="175"/>
        <end position="201"/>
    </location>
</feature>
<accession>A0A8K0SQW9</accession>
<feature type="compositionally biased region" description="Polar residues" evidence="1">
    <location>
        <begin position="1"/>
        <end position="16"/>
    </location>
</feature>
<dbReference type="AlphaFoldDB" id="A0A8K0SQW9"/>
<dbReference type="Proteomes" id="UP000813444">
    <property type="component" value="Unassembled WGS sequence"/>
</dbReference>
<protein>
    <submittedName>
        <fullName evidence="2">Uncharacterized protein</fullName>
    </submittedName>
</protein>
<evidence type="ECO:0000256" key="1">
    <source>
        <dbReference type="SAM" id="MobiDB-lite"/>
    </source>
</evidence>
<gene>
    <name evidence="2" type="ORF">B0I35DRAFT_479530</name>
</gene>
<proteinExistence type="predicted"/>
<organism evidence="2 3">
    <name type="scientific">Stachybotrys elegans</name>
    <dbReference type="NCBI Taxonomy" id="80388"/>
    <lineage>
        <taxon>Eukaryota</taxon>
        <taxon>Fungi</taxon>
        <taxon>Dikarya</taxon>
        <taxon>Ascomycota</taxon>
        <taxon>Pezizomycotina</taxon>
        <taxon>Sordariomycetes</taxon>
        <taxon>Hypocreomycetidae</taxon>
        <taxon>Hypocreales</taxon>
        <taxon>Stachybotryaceae</taxon>
        <taxon>Stachybotrys</taxon>
    </lineage>
</organism>
<reference evidence="2" key="1">
    <citation type="journal article" date="2021" name="Nat. Commun.">
        <title>Genetic determinants of endophytism in the Arabidopsis root mycobiome.</title>
        <authorList>
            <person name="Mesny F."/>
            <person name="Miyauchi S."/>
            <person name="Thiergart T."/>
            <person name="Pickel B."/>
            <person name="Atanasova L."/>
            <person name="Karlsson M."/>
            <person name="Huettel B."/>
            <person name="Barry K.W."/>
            <person name="Haridas S."/>
            <person name="Chen C."/>
            <person name="Bauer D."/>
            <person name="Andreopoulos W."/>
            <person name="Pangilinan J."/>
            <person name="LaButti K."/>
            <person name="Riley R."/>
            <person name="Lipzen A."/>
            <person name="Clum A."/>
            <person name="Drula E."/>
            <person name="Henrissat B."/>
            <person name="Kohler A."/>
            <person name="Grigoriev I.V."/>
            <person name="Martin F.M."/>
            <person name="Hacquard S."/>
        </authorList>
    </citation>
    <scope>NUCLEOTIDE SEQUENCE</scope>
    <source>
        <strain evidence="2">MPI-CAGE-CH-0235</strain>
    </source>
</reference>
<feature type="region of interest" description="Disordered" evidence="1">
    <location>
        <begin position="1"/>
        <end position="22"/>
    </location>
</feature>
<comment type="caution">
    <text evidence="2">The sequence shown here is derived from an EMBL/GenBank/DDBJ whole genome shotgun (WGS) entry which is preliminary data.</text>
</comment>